<feature type="chain" id="PRO_5022707531" description="LamG-like jellyroll fold domain-containing protein" evidence="1">
    <location>
        <begin position="24"/>
        <end position="509"/>
    </location>
</feature>
<accession>A0A5C5YPI2</accession>
<dbReference type="RefSeq" id="WP_146586882.1">
    <property type="nucleotide sequence ID" value="NZ_SJPO01000005.1"/>
</dbReference>
<dbReference type="SUPFAM" id="SSF49899">
    <property type="entry name" value="Concanavalin A-like lectins/glucanases"/>
    <property type="match status" value="1"/>
</dbReference>
<sequence length="509" mass="52461" precursor="true">MLLTMPARRTATLLALAATVATASVSQAVKVHSYTFNDSTANDSIGTAHGTLVDPSGIAFYQGGQLRLTENNNANSNQDFSLPETVGAYVDLPNYIISDAAFFGTSGQLSLEFWATTQQNRNWARLGDFGNSIGGEDFSTGGGTSEYIIVVPQTGRAGNTFATSTHQPDGLGGGLENFVEGTGPLSVGEEHHVVVTLDQVDTSVNPNGTLSLYLNGALVSSGPVVGDGNDVPFDAGLMNDVNNWLGRAQWPDPLFDGSYNEFNVYDHALSATEVSDAFAAGPVASEAIPTLIVDRATGEMTLTNLEGDSLSLAGYNISSAAGALDSAGWTSINAGGTFDPNGNWVASSTTAELIAEADGGDGGDLSSGEEASIGAAWSPSRIEDVAFNFTLVGGTEMIGEVQYVNVDGGYARSDLDADGDVDADDFAAFVANSGADLSGLSLYESAVSGDLDGDGDNDYRDFRLFKADFIAANGSVAFAALSGAAAPEPAAATLALLVTGVVAGVRRRR</sequence>
<comment type="caution">
    <text evidence="2">The sequence shown here is derived from an EMBL/GenBank/DDBJ whole genome shotgun (WGS) entry which is preliminary data.</text>
</comment>
<dbReference type="AlphaFoldDB" id="A0A5C5YPI2"/>
<evidence type="ECO:0000256" key="1">
    <source>
        <dbReference type="SAM" id="SignalP"/>
    </source>
</evidence>
<evidence type="ECO:0000313" key="3">
    <source>
        <dbReference type="Proteomes" id="UP000318478"/>
    </source>
</evidence>
<dbReference type="EMBL" id="SJPO01000005">
    <property type="protein sequence ID" value="TWT76824.1"/>
    <property type="molecule type" value="Genomic_DNA"/>
</dbReference>
<proteinExistence type="predicted"/>
<feature type="signal peptide" evidence="1">
    <location>
        <begin position="1"/>
        <end position="23"/>
    </location>
</feature>
<dbReference type="Proteomes" id="UP000318478">
    <property type="component" value="Unassembled WGS sequence"/>
</dbReference>
<dbReference type="OrthoDB" id="251941at2"/>
<keyword evidence="1" id="KW-0732">Signal</keyword>
<evidence type="ECO:0008006" key="4">
    <source>
        <dbReference type="Google" id="ProtNLM"/>
    </source>
</evidence>
<reference evidence="2 3" key="1">
    <citation type="submission" date="2019-02" db="EMBL/GenBank/DDBJ databases">
        <title>Deep-cultivation of Planctomycetes and their phenomic and genomic characterization uncovers novel biology.</title>
        <authorList>
            <person name="Wiegand S."/>
            <person name="Jogler M."/>
            <person name="Boedeker C."/>
            <person name="Pinto D."/>
            <person name="Vollmers J."/>
            <person name="Rivas-Marin E."/>
            <person name="Kohn T."/>
            <person name="Peeters S.H."/>
            <person name="Heuer A."/>
            <person name="Rast P."/>
            <person name="Oberbeckmann S."/>
            <person name="Bunk B."/>
            <person name="Jeske O."/>
            <person name="Meyerdierks A."/>
            <person name="Storesund J.E."/>
            <person name="Kallscheuer N."/>
            <person name="Luecker S."/>
            <person name="Lage O.M."/>
            <person name="Pohl T."/>
            <person name="Merkel B.J."/>
            <person name="Hornburger P."/>
            <person name="Mueller R.-W."/>
            <person name="Bruemmer F."/>
            <person name="Labrenz M."/>
            <person name="Spormann A.M."/>
            <person name="Op Den Camp H."/>
            <person name="Overmann J."/>
            <person name="Amann R."/>
            <person name="Jetten M.S.M."/>
            <person name="Mascher T."/>
            <person name="Medema M.H."/>
            <person name="Devos D.P."/>
            <person name="Kaster A.-K."/>
            <person name="Ovreas L."/>
            <person name="Rohde M."/>
            <person name="Galperin M.Y."/>
            <person name="Jogler C."/>
        </authorList>
    </citation>
    <scope>NUCLEOTIDE SEQUENCE [LARGE SCALE GENOMIC DNA]</scope>
    <source>
        <strain evidence="2 3">Pla123a</strain>
    </source>
</reference>
<dbReference type="InterPro" id="IPR018247">
    <property type="entry name" value="EF_Hand_1_Ca_BS"/>
</dbReference>
<dbReference type="Gene3D" id="2.60.120.200">
    <property type="match status" value="1"/>
</dbReference>
<dbReference type="PROSITE" id="PS00018">
    <property type="entry name" value="EF_HAND_1"/>
    <property type="match status" value="1"/>
</dbReference>
<protein>
    <recommendedName>
        <fullName evidence="4">LamG-like jellyroll fold domain-containing protein</fullName>
    </recommendedName>
</protein>
<keyword evidence="3" id="KW-1185">Reference proteome</keyword>
<dbReference type="Pfam" id="PF13385">
    <property type="entry name" value="Laminin_G_3"/>
    <property type="match status" value="1"/>
</dbReference>
<gene>
    <name evidence="2" type="ORF">Pla123a_22470</name>
</gene>
<organism evidence="2 3">
    <name type="scientific">Posidoniimonas polymericola</name>
    <dbReference type="NCBI Taxonomy" id="2528002"/>
    <lineage>
        <taxon>Bacteria</taxon>
        <taxon>Pseudomonadati</taxon>
        <taxon>Planctomycetota</taxon>
        <taxon>Planctomycetia</taxon>
        <taxon>Pirellulales</taxon>
        <taxon>Lacipirellulaceae</taxon>
        <taxon>Posidoniimonas</taxon>
    </lineage>
</organism>
<dbReference type="InterPro" id="IPR013320">
    <property type="entry name" value="ConA-like_dom_sf"/>
</dbReference>
<evidence type="ECO:0000313" key="2">
    <source>
        <dbReference type="EMBL" id="TWT76824.1"/>
    </source>
</evidence>
<name>A0A5C5YPI2_9BACT</name>